<gene>
    <name evidence="1" type="ORF">SAMN05660830_00856</name>
</gene>
<evidence type="ECO:0000313" key="2">
    <source>
        <dbReference type="Proteomes" id="UP000184001"/>
    </source>
</evidence>
<reference evidence="1 2" key="1">
    <citation type="submission" date="2016-11" db="EMBL/GenBank/DDBJ databases">
        <authorList>
            <person name="Varghese N."/>
            <person name="Submissions S."/>
        </authorList>
    </citation>
    <scope>NUCLEOTIDE SEQUENCE [LARGE SCALE GENOMIC DNA]</scope>
    <source>
        <strain evidence="1 2">DSM 17919</strain>
    </source>
</reference>
<accession>A0A8G2C825</accession>
<dbReference type="EMBL" id="FQZR01000002">
    <property type="protein sequence ID" value="SHI74718.1"/>
    <property type="molecule type" value="Genomic_DNA"/>
</dbReference>
<name>A0A8G2C825_9BACT</name>
<evidence type="ECO:0000313" key="1">
    <source>
        <dbReference type="EMBL" id="SHI74718.1"/>
    </source>
</evidence>
<comment type="caution">
    <text evidence="1">The sequence shown here is derived from an EMBL/GenBank/DDBJ whole genome shotgun (WGS) entry which is preliminary data.</text>
</comment>
<proteinExistence type="predicted"/>
<organism evidence="1 2">
    <name type="scientific">Halodesulfovibrio aestuarii</name>
    <dbReference type="NCBI Taxonomy" id="126333"/>
    <lineage>
        <taxon>Bacteria</taxon>
        <taxon>Pseudomonadati</taxon>
        <taxon>Thermodesulfobacteriota</taxon>
        <taxon>Desulfovibrionia</taxon>
        <taxon>Desulfovibrionales</taxon>
        <taxon>Desulfovibrionaceae</taxon>
        <taxon>Halodesulfovibrio</taxon>
    </lineage>
</organism>
<dbReference type="RefSeq" id="WP_020001978.1">
    <property type="nucleotide sequence ID" value="NZ_CP192219.1"/>
</dbReference>
<dbReference type="InterPro" id="IPR009363">
    <property type="entry name" value="Phage_Mu_Gp16"/>
</dbReference>
<sequence>MSRNAELAKIHMGKKQLGLDDETYRAMLDDMFGVATAAKLNFKQRYRLMRHMEERGAVFATKSKPTAKPTEDFYVIPDNAPHVQQKRYILALWKKLGWKMSGVDTRMKKQFGVESFIWLNDQAALQTITKDLVSRCQARGIDTD</sequence>
<dbReference type="Pfam" id="PF06252">
    <property type="entry name" value="GemA"/>
    <property type="match status" value="1"/>
</dbReference>
<dbReference type="AlphaFoldDB" id="A0A8G2C825"/>
<protein>
    <recommendedName>
        <fullName evidence="3">Regulatory protein GemA</fullName>
    </recommendedName>
</protein>
<evidence type="ECO:0008006" key="3">
    <source>
        <dbReference type="Google" id="ProtNLM"/>
    </source>
</evidence>
<dbReference type="Proteomes" id="UP000184001">
    <property type="component" value="Unassembled WGS sequence"/>
</dbReference>